<dbReference type="AlphaFoldDB" id="A0A7T0FYD3"/>
<keyword evidence="2" id="KW-1185">Reference proteome</keyword>
<dbReference type="Proteomes" id="UP000594451">
    <property type="component" value="Chromosome"/>
</dbReference>
<organism evidence="1 2">
    <name type="scientific">Candidatus Pinguicoccus supinus</name>
    <dbReference type="NCBI Taxonomy" id="2529394"/>
    <lineage>
        <taxon>Bacteria</taxon>
        <taxon>Pseudomonadati</taxon>
        <taxon>Verrucomicrobiota</taxon>
        <taxon>Candidatus Pinguicoccus</taxon>
    </lineage>
</organism>
<protein>
    <submittedName>
        <fullName evidence="1">Uncharacterized protein</fullName>
    </submittedName>
</protein>
<name>A0A7T0FYD3_9BACT</name>
<sequence length="127" mass="14934">MNLLKKLYFTDRNFTEDQNFNICIYTPQFKHIVNGKFVNFNSCTGSKITARDFDLKNKLLLLSFKEKVIYDKNLSNTAIIKIKKPYGLIAKVEQFNNFFNLILLPKKHLKSINFNLKINEIVKVKLI</sequence>
<dbReference type="KEGG" id="psup:E5P55_01150"/>
<gene>
    <name evidence="1" type="ORF">E5P55_01150</name>
</gene>
<accession>A0A7T0FYD3</accession>
<dbReference type="EMBL" id="CP039370">
    <property type="protein sequence ID" value="QPJ58551.1"/>
    <property type="molecule type" value="Genomic_DNA"/>
</dbReference>
<reference evidence="1 2" key="1">
    <citation type="journal article" date="2020" name="Sci. Rep.">
        <title>Morphology, ultrastructure, genomics, and phylogeny of Euplotes vanleeuwenhoeki sp. nov. and its ultra-reduced endosymbiont Candidatus Pinguicoccus supinus sp. nov.</title>
        <authorList>
            <person name="Serra V."/>
            <person name="Gammuto L."/>
            <person name="Nitla V."/>
            <person name="Castelli M."/>
            <person name="Lanzoni O."/>
            <person name="Sassera D."/>
            <person name="Bandi C."/>
            <person name="Sandeep B.V."/>
            <person name="Verni F."/>
            <person name="Modeo L."/>
            <person name="Petroni G."/>
        </authorList>
    </citation>
    <scope>NUCLEOTIDE SEQUENCE [LARGE SCALE GENOMIC DNA]</scope>
    <source>
        <strain evidence="1 2">KKR18_Esm</strain>
    </source>
</reference>
<proteinExistence type="predicted"/>
<evidence type="ECO:0000313" key="1">
    <source>
        <dbReference type="EMBL" id="QPJ58551.1"/>
    </source>
</evidence>
<evidence type="ECO:0000313" key="2">
    <source>
        <dbReference type="Proteomes" id="UP000594451"/>
    </source>
</evidence>